<dbReference type="HOGENOM" id="CLU_114601_1_0_0"/>
<keyword evidence="2" id="KW-1185">Reference proteome</keyword>
<dbReference type="eggNOG" id="COG1977">
    <property type="taxonomic scope" value="Bacteria"/>
</dbReference>
<sequence length="96" mass="10736">MAVTVRIPTPLRRITNGQGEVQVSANSIKEAIEKLEELYPGIKERLLDEKGELRRFVNLYLNDEDIRFLKGLDTELKDGDVLSIVPAIAGGSLRET</sequence>
<dbReference type="CDD" id="cd17074">
    <property type="entry name" value="Ubl_CysO_like"/>
    <property type="match status" value="1"/>
</dbReference>
<evidence type="ECO:0000313" key="1">
    <source>
        <dbReference type="EMBL" id="ADC90010.1"/>
    </source>
</evidence>
<dbReference type="NCBIfam" id="NF041918">
    <property type="entry name" value="SAMP1"/>
    <property type="match status" value="1"/>
</dbReference>
<dbReference type="RefSeq" id="WP_012992416.1">
    <property type="nucleotide sequence ID" value="NC_013894.1"/>
</dbReference>
<dbReference type="NCBIfam" id="TIGR01687">
    <property type="entry name" value="moaD_arch"/>
    <property type="match status" value="1"/>
</dbReference>
<dbReference type="InterPro" id="IPR012675">
    <property type="entry name" value="Beta-grasp_dom_sf"/>
</dbReference>
<protein>
    <submittedName>
        <fullName evidence="1">MoaD family protein</fullName>
    </submittedName>
</protein>
<dbReference type="PANTHER" id="PTHR38031">
    <property type="entry name" value="SULFUR CARRIER PROTEIN SLR0821-RELATED"/>
    <property type="match status" value="1"/>
</dbReference>
<gene>
    <name evidence="1" type="ordered locus">Thal_1379</name>
</gene>
<accession>D3SMN0</accession>
<dbReference type="InterPro" id="IPR052045">
    <property type="entry name" value="Sulfur_Carrier/Prot_Modifier"/>
</dbReference>
<dbReference type="EMBL" id="CP001931">
    <property type="protein sequence ID" value="ADC90010.1"/>
    <property type="molecule type" value="Genomic_DNA"/>
</dbReference>
<dbReference type="InterPro" id="IPR010038">
    <property type="entry name" value="MoaD_arc-typ"/>
</dbReference>
<dbReference type="SUPFAM" id="SSF54285">
    <property type="entry name" value="MoaD/ThiS"/>
    <property type="match status" value="1"/>
</dbReference>
<dbReference type="AlphaFoldDB" id="D3SMN0"/>
<dbReference type="STRING" id="638303.Thal_1379"/>
<name>D3SMN0_THEAH</name>
<dbReference type="InterPro" id="IPR003749">
    <property type="entry name" value="ThiS/MoaD-like"/>
</dbReference>
<dbReference type="KEGG" id="tal:Thal_1379"/>
<dbReference type="InterPro" id="IPR016155">
    <property type="entry name" value="Mopterin_synth/thiamin_S_b"/>
</dbReference>
<reference evidence="2" key="1">
    <citation type="journal article" date="2010" name="Stand. Genomic Sci.">
        <title>Complete genome sequence of Thermocrinis albus type strain (HI 11/12T).</title>
        <authorList>
            <person name="Wirth R."/>
            <person name="Sikorski J."/>
            <person name="Brambilla E."/>
            <person name="Misra M."/>
            <person name="Lapidus A."/>
            <person name="Copeland A."/>
            <person name="Nolan M."/>
            <person name="Lucas S."/>
            <person name="Chen F."/>
            <person name="Tice H."/>
            <person name="Cheng J.F."/>
            <person name="Han C."/>
            <person name="Detter J.C."/>
            <person name="Tapia R."/>
            <person name="Bruce D."/>
            <person name="Goodwin L."/>
            <person name="Pitluck S."/>
            <person name="Pati A."/>
            <person name="Anderson I."/>
            <person name="Ivanova N."/>
            <person name="Mavromatis K."/>
            <person name="Mikhailova N."/>
            <person name="Chen A."/>
            <person name="Palaniappan K."/>
            <person name="Bilek Y."/>
            <person name="Hader T."/>
            <person name="Land M."/>
            <person name="Hauser L."/>
            <person name="Chang Y.J."/>
            <person name="Jeffries C.D."/>
            <person name="Tindall B.J."/>
            <person name="Rohde M."/>
            <person name="Goker M."/>
            <person name="Bristow J."/>
            <person name="Eisen J.A."/>
            <person name="Markowitz V."/>
            <person name="Hugenholtz P."/>
            <person name="Kyrpides N.C."/>
            <person name="Klenk H.P."/>
        </authorList>
    </citation>
    <scope>NUCLEOTIDE SEQUENCE [LARGE SCALE GENOMIC DNA]</scope>
    <source>
        <strain evidence="2">DSM 14484 / JCM 11386 / HI 11/12</strain>
    </source>
</reference>
<dbReference type="OrthoDB" id="9156098at2"/>
<dbReference type="Gene3D" id="3.10.20.30">
    <property type="match status" value="1"/>
</dbReference>
<dbReference type="InterPro" id="IPR054834">
    <property type="entry name" value="SAMP1_3"/>
</dbReference>
<dbReference type="Proteomes" id="UP000002043">
    <property type="component" value="Chromosome"/>
</dbReference>
<dbReference type="Pfam" id="PF02597">
    <property type="entry name" value="ThiS"/>
    <property type="match status" value="1"/>
</dbReference>
<proteinExistence type="predicted"/>
<organism evidence="1 2">
    <name type="scientific">Thermocrinis albus (strain DSM 14484 / JCM 11386 / HI 11/12)</name>
    <dbReference type="NCBI Taxonomy" id="638303"/>
    <lineage>
        <taxon>Bacteria</taxon>
        <taxon>Pseudomonadati</taxon>
        <taxon>Aquificota</taxon>
        <taxon>Aquificia</taxon>
        <taxon>Aquificales</taxon>
        <taxon>Aquificaceae</taxon>
        <taxon>Thermocrinis</taxon>
    </lineage>
</organism>
<dbReference type="PANTHER" id="PTHR38031:SF1">
    <property type="entry name" value="SULFUR CARRIER PROTEIN CYSO"/>
    <property type="match status" value="1"/>
</dbReference>
<evidence type="ECO:0000313" key="2">
    <source>
        <dbReference type="Proteomes" id="UP000002043"/>
    </source>
</evidence>